<dbReference type="OrthoDB" id="9811714at2"/>
<keyword evidence="2 6" id="KW-0699">rRNA-binding</keyword>
<keyword evidence="4 6" id="KW-0689">Ribosomal protein</keyword>
<keyword evidence="3 6" id="KW-0694">RNA-binding</keyword>
<comment type="function">
    <text evidence="6">One of the primary rRNA binding proteins, it binds specifically to the 5'-end of 16S ribosomal RNA.</text>
</comment>
<organism evidence="7 8">
    <name type="scientific">Kosmotoga pacifica</name>
    <dbReference type="NCBI Taxonomy" id="1330330"/>
    <lineage>
        <taxon>Bacteria</taxon>
        <taxon>Thermotogati</taxon>
        <taxon>Thermotogota</taxon>
        <taxon>Thermotogae</taxon>
        <taxon>Kosmotogales</taxon>
        <taxon>Kosmotogaceae</taxon>
        <taxon>Kosmotoga</taxon>
    </lineage>
</organism>
<dbReference type="STRING" id="1330330.IX53_08785"/>
<gene>
    <name evidence="6" type="primary">rpsQ</name>
    <name evidence="7" type="ORF">IX53_08785</name>
</gene>
<name>A0A0G2ZCR4_9BACT</name>
<comment type="similarity">
    <text evidence="1 6">Belongs to the universal ribosomal protein uS17 family.</text>
</comment>
<keyword evidence="8" id="KW-1185">Reference proteome</keyword>
<dbReference type="RefSeq" id="WP_047755031.1">
    <property type="nucleotide sequence ID" value="NZ_CAJUHA010000005.1"/>
</dbReference>
<evidence type="ECO:0000256" key="2">
    <source>
        <dbReference type="ARBA" id="ARBA00022730"/>
    </source>
</evidence>
<protein>
    <recommendedName>
        <fullName evidence="6">Small ribosomal subunit protein uS17</fullName>
    </recommendedName>
</protein>
<dbReference type="CDD" id="cd00364">
    <property type="entry name" value="Ribosomal_uS17"/>
    <property type="match status" value="1"/>
</dbReference>
<dbReference type="PANTHER" id="PTHR10744:SF1">
    <property type="entry name" value="SMALL RIBOSOMAL SUBUNIT PROTEIN US17M"/>
    <property type="match status" value="1"/>
</dbReference>
<dbReference type="NCBIfam" id="NF004123">
    <property type="entry name" value="PRK05610.1"/>
    <property type="match status" value="1"/>
</dbReference>
<comment type="subunit">
    <text evidence="6">Part of the 30S ribosomal subunit.</text>
</comment>
<dbReference type="InterPro" id="IPR019984">
    <property type="entry name" value="Ribosomal_uS17_bact/chlr"/>
</dbReference>
<evidence type="ECO:0000313" key="7">
    <source>
        <dbReference type="EMBL" id="AKI97896.1"/>
    </source>
</evidence>
<dbReference type="Gene3D" id="2.40.50.140">
    <property type="entry name" value="Nucleic acid-binding proteins"/>
    <property type="match status" value="1"/>
</dbReference>
<evidence type="ECO:0000256" key="1">
    <source>
        <dbReference type="ARBA" id="ARBA00010254"/>
    </source>
</evidence>
<dbReference type="InterPro" id="IPR000266">
    <property type="entry name" value="Ribosomal_uS17"/>
</dbReference>
<evidence type="ECO:0000256" key="5">
    <source>
        <dbReference type="ARBA" id="ARBA00023274"/>
    </source>
</evidence>
<keyword evidence="5 6" id="KW-0687">Ribonucleoprotein</keyword>
<evidence type="ECO:0000256" key="6">
    <source>
        <dbReference type="HAMAP-Rule" id="MF_01345"/>
    </source>
</evidence>
<reference evidence="7 8" key="1">
    <citation type="submission" date="2015-04" db="EMBL/GenBank/DDBJ databases">
        <title>Complete Genome Sequence of Kosmotoga pacifica SLHLJ1.</title>
        <authorList>
            <person name="Jiang L.J."/>
            <person name="Shao Z.Z."/>
            <person name="Jebbar M."/>
        </authorList>
    </citation>
    <scope>NUCLEOTIDE SEQUENCE [LARGE SCALE GENOMIC DNA]</scope>
    <source>
        <strain evidence="7 8">SLHLJ1</strain>
    </source>
</reference>
<dbReference type="FunFam" id="2.40.50.140:FF:000204">
    <property type="entry name" value="30S ribosomal protein S17"/>
    <property type="match status" value="1"/>
</dbReference>
<evidence type="ECO:0000313" key="8">
    <source>
        <dbReference type="Proteomes" id="UP000035159"/>
    </source>
</evidence>
<dbReference type="KEGG" id="kpf:IX53_08785"/>
<dbReference type="GO" id="GO:0006412">
    <property type="term" value="P:translation"/>
    <property type="evidence" value="ECO:0007669"/>
    <property type="project" value="UniProtKB-UniRule"/>
</dbReference>
<dbReference type="GO" id="GO:0019843">
    <property type="term" value="F:rRNA binding"/>
    <property type="evidence" value="ECO:0007669"/>
    <property type="project" value="UniProtKB-UniRule"/>
</dbReference>
<dbReference type="Pfam" id="PF00366">
    <property type="entry name" value="Ribosomal_S17"/>
    <property type="match status" value="1"/>
</dbReference>
<dbReference type="GO" id="GO:0003735">
    <property type="term" value="F:structural constituent of ribosome"/>
    <property type="evidence" value="ECO:0007669"/>
    <property type="project" value="UniProtKB-UniRule"/>
</dbReference>
<dbReference type="PANTHER" id="PTHR10744">
    <property type="entry name" value="40S RIBOSOMAL PROTEIN S11 FAMILY MEMBER"/>
    <property type="match status" value="1"/>
</dbReference>
<dbReference type="Proteomes" id="UP000035159">
    <property type="component" value="Chromosome"/>
</dbReference>
<evidence type="ECO:0000256" key="4">
    <source>
        <dbReference type="ARBA" id="ARBA00022980"/>
    </source>
</evidence>
<dbReference type="HAMAP" id="MF_01345_B">
    <property type="entry name" value="Ribosomal_uS17_B"/>
    <property type="match status" value="1"/>
</dbReference>
<dbReference type="NCBIfam" id="TIGR03635">
    <property type="entry name" value="uS17_bact"/>
    <property type="match status" value="1"/>
</dbReference>
<dbReference type="PRINTS" id="PR00973">
    <property type="entry name" value="RIBOSOMALS17"/>
</dbReference>
<dbReference type="GO" id="GO:0022627">
    <property type="term" value="C:cytosolic small ribosomal subunit"/>
    <property type="evidence" value="ECO:0007669"/>
    <property type="project" value="UniProtKB-UniRule"/>
</dbReference>
<accession>A0A0G2ZCR4</accession>
<dbReference type="InterPro" id="IPR012340">
    <property type="entry name" value="NA-bd_OB-fold"/>
</dbReference>
<dbReference type="SUPFAM" id="SSF50249">
    <property type="entry name" value="Nucleic acid-binding proteins"/>
    <property type="match status" value="1"/>
</dbReference>
<evidence type="ECO:0000256" key="3">
    <source>
        <dbReference type="ARBA" id="ARBA00022884"/>
    </source>
</evidence>
<dbReference type="AlphaFoldDB" id="A0A0G2ZCR4"/>
<proteinExistence type="inferred from homology"/>
<sequence length="102" mass="11487">MPKKRLIGTVVSNKMDKTVVVNVERTFAHPLYGKTIKRSKKYHAHDAENVCNIGDIVEIEESKPYSKTKKFVVIRIVKKSEFGETTNETPEVVENNPGGDAK</sequence>
<dbReference type="EMBL" id="CP011232">
    <property type="protein sequence ID" value="AKI97896.1"/>
    <property type="molecule type" value="Genomic_DNA"/>
</dbReference>
<dbReference type="PATRIC" id="fig|1330330.3.peg.1787"/>